<feature type="region of interest" description="Disordered" evidence="6">
    <location>
        <begin position="473"/>
        <end position="492"/>
    </location>
</feature>
<feature type="domain" description="Arf-GAP" evidence="7">
    <location>
        <begin position="12"/>
        <end position="133"/>
    </location>
</feature>
<name>A0A1C6YJK9_PLACE</name>
<dbReference type="GO" id="GO:0005737">
    <property type="term" value="C:cytoplasm"/>
    <property type="evidence" value="ECO:0007669"/>
    <property type="project" value="TreeGrafter"/>
</dbReference>
<evidence type="ECO:0000256" key="1">
    <source>
        <dbReference type="ARBA" id="ARBA00022468"/>
    </source>
</evidence>
<evidence type="ECO:0000256" key="2">
    <source>
        <dbReference type="ARBA" id="ARBA00022723"/>
    </source>
</evidence>
<gene>
    <name evidence="8" type="primary">ARF-GAP</name>
    <name evidence="8" type="ORF">PCHDS_000348100</name>
</gene>
<dbReference type="Gene3D" id="1.10.220.150">
    <property type="entry name" value="Arf GTPase activating protein"/>
    <property type="match status" value="1"/>
</dbReference>
<feature type="region of interest" description="Disordered" evidence="6">
    <location>
        <begin position="404"/>
        <end position="435"/>
    </location>
</feature>
<evidence type="ECO:0000313" key="8">
    <source>
        <dbReference type="EMBL" id="SCM23404.1"/>
    </source>
</evidence>
<evidence type="ECO:0000256" key="3">
    <source>
        <dbReference type="ARBA" id="ARBA00022771"/>
    </source>
</evidence>
<dbReference type="PANTHER" id="PTHR45705">
    <property type="entry name" value="FI20236P1"/>
    <property type="match status" value="1"/>
</dbReference>
<keyword evidence="1" id="KW-0343">GTPase activation</keyword>
<reference evidence="8 9" key="1">
    <citation type="submission" date="2016-08" db="EMBL/GenBank/DDBJ databases">
        <authorList>
            <consortium name="Pathogen Informatics"/>
        </authorList>
    </citation>
    <scope>NUCLEOTIDE SEQUENCE [LARGE SCALE GENOMIC DNA]</scope>
    <source>
        <strain evidence="8 9">DS</strain>
    </source>
</reference>
<dbReference type="SMART" id="SM00105">
    <property type="entry name" value="ArfGap"/>
    <property type="match status" value="1"/>
</dbReference>
<evidence type="ECO:0000313" key="9">
    <source>
        <dbReference type="Proteomes" id="UP000507536"/>
    </source>
</evidence>
<protein>
    <submittedName>
        <fullName evidence="8">ADP-ribosylation factor GTPase-activating protein, putative</fullName>
    </submittedName>
</protein>
<dbReference type="Proteomes" id="UP000507536">
    <property type="component" value="Chromosome 12"/>
</dbReference>
<keyword evidence="2" id="KW-0479">Metal-binding</keyword>
<feature type="region of interest" description="Disordered" evidence="6">
    <location>
        <begin position="283"/>
        <end position="309"/>
    </location>
</feature>
<evidence type="ECO:0000256" key="4">
    <source>
        <dbReference type="ARBA" id="ARBA00022833"/>
    </source>
</evidence>
<dbReference type="InterPro" id="IPR051718">
    <property type="entry name" value="ARF_GTPase-activating"/>
</dbReference>
<proteinExistence type="predicted"/>
<evidence type="ECO:0000259" key="7">
    <source>
        <dbReference type="PROSITE" id="PS50115"/>
    </source>
</evidence>
<dbReference type="InterPro" id="IPR037278">
    <property type="entry name" value="ARFGAP/RecO"/>
</dbReference>
<feature type="compositionally biased region" description="Low complexity" evidence="6">
    <location>
        <begin position="417"/>
        <end position="433"/>
    </location>
</feature>
<accession>A0A1C6YJK9</accession>
<dbReference type="PRINTS" id="PR00405">
    <property type="entry name" value="REVINTRACTNG"/>
</dbReference>
<sequence>MRINTKDKCSNQKDIENLTKIKGNSTCADCGAKCPRWVSINLGIIICIECSGIHRNLGVHISKIKSLTLDKIMPQWINCIKAIGNDLSNAYYLHNLPPDAYRPRQGDPSEVLQNWIKNKYEKKLYAPSNRKEPSQYYIEGIDPRNSIMVSAHPNTEMSKGNDVLKPRINELSNLKNELNSVKKKYNPGSSDMFHSLRIMDNYKSGTPIENKNNNDYAKKNDDFIDFNKDMIHKAQPNNNIYSFDNLDYNGIGIDNKKKSNNNNNANFRTSYSFNDFSNMNSESFEVGHEKNPSTPNSQNTNNIKNKNGYTNYSNNKSISSSNLELNIPNYNYGYPYEYNNNLSNKNMNVKSYSNTIESLNSNEKINLQKYGGNKNFSNHSSLSEKELRNAKVQAAKKCIARLFANSKHNTHTKKKPSNSNHNNYNTNDHSNYSFMNDINPESIDNFYLNRTPQRHINNGLNEKIKLNNRLSHSEQNSPVKYHENDNQNIDIF</sequence>
<dbReference type="InterPro" id="IPR001164">
    <property type="entry name" value="ArfGAP_dom"/>
</dbReference>
<dbReference type="InterPro" id="IPR038508">
    <property type="entry name" value="ArfGAP_dom_sf"/>
</dbReference>
<dbReference type="PANTHER" id="PTHR45705:SF1">
    <property type="entry name" value="FI20236P1"/>
    <property type="match status" value="1"/>
</dbReference>
<dbReference type="CDD" id="cd08204">
    <property type="entry name" value="ArfGap"/>
    <property type="match status" value="1"/>
</dbReference>
<dbReference type="GO" id="GO:0008270">
    <property type="term" value="F:zinc ion binding"/>
    <property type="evidence" value="ECO:0007669"/>
    <property type="project" value="UniProtKB-KW"/>
</dbReference>
<dbReference type="PROSITE" id="PS50115">
    <property type="entry name" value="ARFGAP"/>
    <property type="match status" value="1"/>
</dbReference>
<keyword evidence="4" id="KW-0862">Zinc</keyword>
<dbReference type="AlphaFoldDB" id="A0A1C6YJK9"/>
<evidence type="ECO:0000256" key="6">
    <source>
        <dbReference type="SAM" id="MobiDB-lite"/>
    </source>
</evidence>
<organism evidence="8 9">
    <name type="scientific">Plasmodium chabaudi adami</name>
    <dbReference type="NCBI Taxonomy" id="5826"/>
    <lineage>
        <taxon>Eukaryota</taxon>
        <taxon>Sar</taxon>
        <taxon>Alveolata</taxon>
        <taxon>Apicomplexa</taxon>
        <taxon>Aconoidasida</taxon>
        <taxon>Haemosporida</taxon>
        <taxon>Plasmodiidae</taxon>
        <taxon>Plasmodium</taxon>
        <taxon>Plasmodium (Vinckeia)</taxon>
    </lineage>
</organism>
<dbReference type="GO" id="GO:0005096">
    <property type="term" value="F:GTPase activator activity"/>
    <property type="evidence" value="ECO:0007669"/>
    <property type="project" value="UniProtKB-KW"/>
</dbReference>
<dbReference type="Pfam" id="PF01412">
    <property type="entry name" value="ArfGap"/>
    <property type="match status" value="1"/>
</dbReference>
<evidence type="ECO:0000256" key="5">
    <source>
        <dbReference type="PROSITE-ProRule" id="PRU00288"/>
    </source>
</evidence>
<feature type="compositionally biased region" description="Low complexity" evidence="6">
    <location>
        <begin position="292"/>
        <end position="309"/>
    </location>
</feature>
<keyword evidence="3 5" id="KW-0863">Zinc-finger</keyword>
<dbReference type="EMBL" id="LT608192">
    <property type="protein sequence ID" value="SCM23404.1"/>
    <property type="molecule type" value="Genomic_DNA"/>
</dbReference>
<dbReference type="SUPFAM" id="SSF57863">
    <property type="entry name" value="ArfGap/RecO-like zinc finger"/>
    <property type="match status" value="1"/>
</dbReference>
<dbReference type="FunFam" id="1.10.220.150:FF:000009">
    <property type="entry name" value="stromal membrane-associated protein 1 isoform X1"/>
    <property type="match status" value="1"/>
</dbReference>